<keyword evidence="4" id="KW-1185">Reference proteome</keyword>
<feature type="non-terminal residue" evidence="2">
    <location>
        <position position="289"/>
    </location>
</feature>
<comment type="caution">
    <text evidence="2">The sequence shown here is derived from an EMBL/GenBank/DDBJ whole genome shotgun (WGS) entry which is preliminary data.</text>
</comment>
<sequence length="289" mass="31933">RSVGDEIGSFETDGEAITIGSFKAEEGPAYLSGAREGWQLNLVETFKSRDNLRALGQLTRQGVLESPAALLTLEGVKLMFEPRDASNTCYSTCYCDMFDAVTCPTNCIELRWVTDGDGRHSPDSRWGVFALVTPDSKSTPDESVIESLADKWLSATQMARGPEGAISVEPEDWDESRLRALCARHGWQFEWMTEEGEKRRRIEGANDARRAAERAAKKVQGPSSAGGAAWWRLDSVVKAFAFGNNTQKPKIQPPPKPKHMMSDKVTQEGADPSVARVKPQDVKLQSKLR</sequence>
<accession>A0A9P1FM15</accession>
<gene>
    <name evidence="2" type="ORF">C1SCF055_LOCUS6970</name>
</gene>
<name>A0A9P1FM15_9DINO</name>
<organism evidence="2">
    <name type="scientific">Cladocopium goreaui</name>
    <dbReference type="NCBI Taxonomy" id="2562237"/>
    <lineage>
        <taxon>Eukaryota</taxon>
        <taxon>Sar</taxon>
        <taxon>Alveolata</taxon>
        <taxon>Dinophyceae</taxon>
        <taxon>Suessiales</taxon>
        <taxon>Symbiodiniaceae</taxon>
        <taxon>Cladocopium</taxon>
    </lineage>
</organism>
<protein>
    <submittedName>
        <fullName evidence="3">B30.2/SPRY domain-containing protein</fullName>
    </submittedName>
</protein>
<evidence type="ECO:0000313" key="2">
    <source>
        <dbReference type="EMBL" id="CAI3978982.1"/>
    </source>
</evidence>
<feature type="region of interest" description="Disordered" evidence="1">
    <location>
        <begin position="242"/>
        <end position="289"/>
    </location>
</feature>
<dbReference type="EMBL" id="CAMXCT020000447">
    <property type="protein sequence ID" value="CAL1132357.1"/>
    <property type="molecule type" value="Genomic_DNA"/>
</dbReference>
<reference evidence="2" key="1">
    <citation type="submission" date="2022-10" db="EMBL/GenBank/DDBJ databases">
        <authorList>
            <person name="Chen Y."/>
            <person name="Dougan E. K."/>
            <person name="Chan C."/>
            <person name="Rhodes N."/>
            <person name="Thang M."/>
        </authorList>
    </citation>
    <scope>NUCLEOTIDE SEQUENCE</scope>
</reference>
<evidence type="ECO:0000313" key="3">
    <source>
        <dbReference type="EMBL" id="CAL4766294.1"/>
    </source>
</evidence>
<evidence type="ECO:0000256" key="1">
    <source>
        <dbReference type="SAM" id="MobiDB-lite"/>
    </source>
</evidence>
<dbReference type="OrthoDB" id="436226at2759"/>
<evidence type="ECO:0000313" key="4">
    <source>
        <dbReference type="Proteomes" id="UP001152797"/>
    </source>
</evidence>
<dbReference type="AlphaFoldDB" id="A0A9P1FM15"/>
<proteinExistence type="predicted"/>
<dbReference type="EMBL" id="CAMXCT030000447">
    <property type="protein sequence ID" value="CAL4766294.1"/>
    <property type="molecule type" value="Genomic_DNA"/>
</dbReference>
<reference evidence="3 4" key="2">
    <citation type="submission" date="2024-05" db="EMBL/GenBank/DDBJ databases">
        <authorList>
            <person name="Chen Y."/>
            <person name="Shah S."/>
            <person name="Dougan E. K."/>
            <person name="Thang M."/>
            <person name="Chan C."/>
        </authorList>
    </citation>
    <scope>NUCLEOTIDE SEQUENCE [LARGE SCALE GENOMIC DNA]</scope>
</reference>
<dbReference type="Proteomes" id="UP001152797">
    <property type="component" value="Unassembled WGS sequence"/>
</dbReference>
<dbReference type="EMBL" id="CAMXCT010000447">
    <property type="protein sequence ID" value="CAI3978982.1"/>
    <property type="molecule type" value="Genomic_DNA"/>
</dbReference>